<dbReference type="PANTHER" id="PTHR33778:SF1">
    <property type="entry name" value="MAGNESIUM TRANSPORTER YHID-RELATED"/>
    <property type="match status" value="1"/>
</dbReference>
<reference evidence="9 10" key="1">
    <citation type="submission" date="2020-05" db="EMBL/GenBank/DDBJ databases">
        <title>Whole genome sequencing and identification of novel metabolites from Paenibacillus alvei strain JR949.</title>
        <authorList>
            <person name="Rajendhran J."/>
            <person name="Sree Pranav P."/>
            <person name="Mahalakshmi B."/>
            <person name="Karthikeyan R."/>
        </authorList>
    </citation>
    <scope>NUCLEOTIDE SEQUENCE [LARGE SCALE GENOMIC DNA]</scope>
    <source>
        <strain evidence="9 10">JR949</strain>
    </source>
</reference>
<evidence type="ECO:0000259" key="8">
    <source>
        <dbReference type="Pfam" id="PF02308"/>
    </source>
</evidence>
<dbReference type="Pfam" id="PF02308">
    <property type="entry name" value="MgtC"/>
    <property type="match status" value="1"/>
</dbReference>
<keyword evidence="3" id="KW-1003">Cell membrane</keyword>
<evidence type="ECO:0000256" key="4">
    <source>
        <dbReference type="ARBA" id="ARBA00022692"/>
    </source>
</evidence>
<evidence type="ECO:0000256" key="7">
    <source>
        <dbReference type="SAM" id="Phobius"/>
    </source>
</evidence>
<name>A0AAP7A2P2_PAEAL</name>
<comment type="similarity">
    <text evidence="2">Belongs to the MgtC/SapB family.</text>
</comment>
<dbReference type="GO" id="GO:0005886">
    <property type="term" value="C:plasma membrane"/>
    <property type="evidence" value="ECO:0007669"/>
    <property type="project" value="UniProtKB-SubCell"/>
</dbReference>
<evidence type="ECO:0000256" key="6">
    <source>
        <dbReference type="ARBA" id="ARBA00023136"/>
    </source>
</evidence>
<accession>A0AAP7A2P2</accession>
<protein>
    <submittedName>
        <fullName evidence="9">MgtC/SapB family protein</fullName>
    </submittedName>
</protein>
<sequence length="317" mass="34219">MGPSDISMYHVMLRMVLALVLGGCIGLEREKRSQAAGLRTHMLVSLGSALVMLISVYGFPDLSGDNKAAVDVARIAAQVVSGVGFLGAGTIIRNGTSVKGLTTAASLWVSAAIGLACGSGFISAALFGCGLSLVALWVLNKYDIKNRVAHRIHELEVVVKEREGWLTALTKVAEEQGLTVRSIRMRPERAGKTWAKFLGAGQGQVFEQNKRSEHLPERDIEVYSTEKQSLEGTGHKEAPANSTVTDKAVNRIGEGLSLHMENEVQSDTTMDDNGQISTSTRYLHIELKVLAEEVKSVTDCCEVVLRLEGVMDVHMIS</sequence>
<keyword evidence="5 7" id="KW-1133">Transmembrane helix</keyword>
<dbReference type="RefSeq" id="WP_171417829.1">
    <property type="nucleotide sequence ID" value="NZ_JABFOR010000023.1"/>
</dbReference>
<dbReference type="InterPro" id="IPR049177">
    <property type="entry name" value="MgtC_SapB_SrpB_YhiD_N"/>
</dbReference>
<proteinExistence type="inferred from homology"/>
<keyword evidence="6 7" id="KW-0472">Membrane</keyword>
<evidence type="ECO:0000313" key="10">
    <source>
        <dbReference type="Proteomes" id="UP000552038"/>
    </source>
</evidence>
<feature type="transmembrane region" description="Helical" evidence="7">
    <location>
        <begin position="40"/>
        <end position="60"/>
    </location>
</feature>
<dbReference type="Proteomes" id="UP000552038">
    <property type="component" value="Unassembled WGS sequence"/>
</dbReference>
<dbReference type="PANTHER" id="PTHR33778">
    <property type="entry name" value="PROTEIN MGTC"/>
    <property type="match status" value="1"/>
</dbReference>
<dbReference type="InterPro" id="IPR003416">
    <property type="entry name" value="MgtC/SapB/SrpB/YhiD_fam"/>
</dbReference>
<evidence type="ECO:0000256" key="3">
    <source>
        <dbReference type="ARBA" id="ARBA00022475"/>
    </source>
</evidence>
<keyword evidence="4 7" id="KW-0812">Transmembrane</keyword>
<evidence type="ECO:0000256" key="5">
    <source>
        <dbReference type="ARBA" id="ARBA00022989"/>
    </source>
</evidence>
<gene>
    <name evidence="9" type="ORF">HMI46_17195</name>
</gene>
<comment type="caution">
    <text evidence="9">The sequence shown here is derived from an EMBL/GenBank/DDBJ whole genome shotgun (WGS) entry which is preliminary data.</text>
</comment>
<feature type="transmembrane region" description="Helical" evidence="7">
    <location>
        <begin position="72"/>
        <end position="92"/>
    </location>
</feature>
<feature type="transmembrane region" description="Helical" evidence="7">
    <location>
        <begin position="6"/>
        <end position="28"/>
    </location>
</feature>
<dbReference type="AlphaFoldDB" id="A0AAP7A2P2"/>
<dbReference type="PRINTS" id="PR01837">
    <property type="entry name" value="MGTCSAPBPROT"/>
</dbReference>
<comment type="subcellular location">
    <subcellularLocation>
        <location evidence="1">Cell membrane</location>
        <topology evidence="1">Multi-pass membrane protein</topology>
    </subcellularLocation>
</comment>
<feature type="domain" description="MgtC/SapB/SrpB/YhiD N-terminal" evidence="8">
    <location>
        <begin position="15"/>
        <end position="141"/>
    </location>
</feature>
<organism evidence="9 10">
    <name type="scientific">Paenibacillus alvei</name>
    <name type="common">Bacillus alvei</name>
    <dbReference type="NCBI Taxonomy" id="44250"/>
    <lineage>
        <taxon>Bacteria</taxon>
        <taxon>Bacillati</taxon>
        <taxon>Bacillota</taxon>
        <taxon>Bacilli</taxon>
        <taxon>Bacillales</taxon>
        <taxon>Paenibacillaceae</taxon>
        <taxon>Paenibacillus</taxon>
    </lineage>
</organism>
<dbReference type="EMBL" id="JABFOR010000023">
    <property type="protein sequence ID" value="NOJ72286.1"/>
    <property type="molecule type" value="Genomic_DNA"/>
</dbReference>
<evidence type="ECO:0000256" key="1">
    <source>
        <dbReference type="ARBA" id="ARBA00004651"/>
    </source>
</evidence>
<evidence type="ECO:0000256" key="2">
    <source>
        <dbReference type="ARBA" id="ARBA00009298"/>
    </source>
</evidence>
<evidence type="ECO:0000313" key="9">
    <source>
        <dbReference type="EMBL" id="NOJ72286.1"/>
    </source>
</evidence>
<feature type="transmembrane region" description="Helical" evidence="7">
    <location>
        <begin position="104"/>
        <end position="137"/>
    </location>
</feature>